<evidence type="ECO:0000256" key="6">
    <source>
        <dbReference type="ARBA" id="ARBA00022741"/>
    </source>
</evidence>
<protein>
    <recommendedName>
        <fullName evidence="3 12">Thymidylate kinase</fullName>
        <ecNumber evidence="2 12">2.7.4.9</ecNumber>
    </recommendedName>
    <alternativeName>
        <fullName evidence="9 12">dTMP kinase</fullName>
    </alternativeName>
</protein>
<comment type="similarity">
    <text evidence="1 12">Belongs to the thymidylate kinase family.</text>
</comment>
<accession>A0A0W0UNK1</accession>
<dbReference type="GO" id="GO:0006227">
    <property type="term" value="P:dUDP biosynthetic process"/>
    <property type="evidence" value="ECO:0007669"/>
    <property type="project" value="TreeGrafter"/>
</dbReference>
<evidence type="ECO:0000256" key="10">
    <source>
        <dbReference type="ARBA" id="ARBA00048743"/>
    </source>
</evidence>
<evidence type="ECO:0000256" key="7">
    <source>
        <dbReference type="ARBA" id="ARBA00022777"/>
    </source>
</evidence>
<dbReference type="InterPro" id="IPR018094">
    <property type="entry name" value="Thymidylate_kinase"/>
</dbReference>
<comment type="catalytic activity">
    <reaction evidence="10 12">
        <text>dTMP + ATP = dTDP + ADP</text>
        <dbReference type="Rhea" id="RHEA:13517"/>
        <dbReference type="ChEBI" id="CHEBI:30616"/>
        <dbReference type="ChEBI" id="CHEBI:58369"/>
        <dbReference type="ChEBI" id="CHEBI:63528"/>
        <dbReference type="ChEBI" id="CHEBI:456216"/>
        <dbReference type="EC" id="2.7.4.9"/>
    </reaction>
</comment>
<feature type="domain" description="Thymidylate kinase-like" evidence="13">
    <location>
        <begin position="10"/>
        <end position="199"/>
    </location>
</feature>
<proteinExistence type="inferred from homology"/>
<dbReference type="InterPro" id="IPR027417">
    <property type="entry name" value="P-loop_NTPase"/>
</dbReference>
<dbReference type="InterPro" id="IPR039430">
    <property type="entry name" value="Thymidylate_kin-like_dom"/>
</dbReference>
<evidence type="ECO:0000256" key="1">
    <source>
        <dbReference type="ARBA" id="ARBA00009776"/>
    </source>
</evidence>
<dbReference type="GO" id="GO:0006235">
    <property type="term" value="P:dTTP biosynthetic process"/>
    <property type="evidence" value="ECO:0007669"/>
    <property type="project" value="UniProtKB-UniRule"/>
</dbReference>
<dbReference type="GO" id="GO:0006233">
    <property type="term" value="P:dTDP biosynthetic process"/>
    <property type="evidence" value="ECO:0007669"/>
    <property type="project" value="InterPro"/>
</dbReference>
<dbReference type="GO" id="GO:0005524">
    <property type="term" value="F:ATP binding"/>
    <property type="evidence" value="ECO:0007669"/>
    <property type="project" value="UniProtKB-UniRule"/>
</dbReference>
<evidence type="ECO:0000256" key="4">
    <source>
        <dbReference type="ARBA" id="ARBA00022679"/>
    </source>
</evidence>
<dbReference type="CDD" id="cd01672">
    <property type="entry name" value="TMPK"/>
    <property type="match status" value="1"/>
</dbReference>
<dbReference type="EC" id="2.7.4.9" evidence="2 12"/>
<dbReference type="STRING" id="455.Ljam_0807"/>
<keyword evidence="7 12" id="KW-0418">Kinase</keyword>
<organism evidence="14 15">
    <name type="scientific">Legionella jamestowniensis</name>
    <dbReference type="NCBI Taxonomy" id="455"/>
    <lineage>
        <taxon>Bacteria</taxon>
        <taxon>Pseudomonadati</taxon>
        <taxon>Pseudomonadota</taxon>
        <taxon>Gammaproteobacteria</taxon>
        <taxon>Legionellales</taxon>
        <taxon>Legionellaceae</taxon>
        <taxon>Legionella</taxon>
    </lineage>
</organism>
<dbReference type="GO" id="GO:0004798">
    <property type="term" value="F:dTMP kinase activity"/>
    <property type="evidence" value="ECO:0007669"/>
    <property type="project" value="UniProtKB-UniRule"/>
</dbReference>
<evidence type="ECO:0000313" key="15">
    <source>
        <dbReference type="Proteomes" id="UP000054715"/>
    </source>
</evidence>
<comment type="function">
    <text evidence="11 12">Phosphorylation of dTMP to form dTDP in both de novo and salvage pathways of dTTP synthesis.</text>
</comment>
<reference evidence="14 15" key="1">
    <citation type="submission" date="2015-11" db="EMBL/GenBank/DDBJ databases">
        <title>Genomic analysis of 38 Legionella species identifies large and diverse effector repertoires.</title>
        <authorList>
            <person name="Burstein D."/>
            <person name="Amaro F."/>
            <person name="Zusman T."/>
            <person name="Lifshitz Z."/>
            <person name="Cohen O."/>
            <person name="Gilbert J.A."/>
            <person name="Pupko T."/>
            <person name="Shuman H.A."/>
            <person name="Segal G."/>
        </authorList>
    </citation>
    <scope>NUCLEOTIDE SEQUENCE [LARGE SCALE GENOMIC DNA]</scope>
    <source>
        <strain evidence="14 15">JA-26-G1-E2</strain>
    </source>
</reference>
<dbReference type="Pfam" id="PF02223">
    <property type="entry name" value="Thymidylate_kin"/>
    <property type="match status" value="1"/>
</dbReference>
<dbReference type="Proteomes" id="UP000054715">
    <property type="component" value="Unassembled WGS sequence"/>
</dbReference>
<dbReference type="PATRIC" id="fig|455.5.peg.858"/>
<name>A0A0W0UNK1_9GAMM</name>
<dbReference type="EMBL" id="LNYG01000012">
    <property type="protein sequence ID" value="KTD09457.1"/>
    <property type="molecule type" value="Genomic_DNA"/>
</dbReference>
<dbReference type="SUPFAM" id="SSF52540">
    <property type="entry name" value="P-loop containing nucleoside triphosphate hydrolases"/>
    <property type="match status" value="1"/>
</dbReference>
<evidence type="ECO:0000256" key="8">
    <source>
        <dbReference type="ARBA" id="ARBA00022840"/>
    </source>
</evidence>
<keyword evidence="6 12" id="KW-0547">Nucleotide-binding</keyword>
<evidence type="ECO:0000256" key="5">
    <source>
        <dbReference type="ARBA" id="ARBA00022727"/>
    </source>
</evidence>
<gene>
    <name evidence="12 14" type="primary">tmk</name>
    <name evidence="14" type="ORF">Ljam_0807</name>
</gene>
<dbReference type="AlphaFoldDB" id="A0A0W0UNK1"/>
<evidence type="ECO:0000256" key="3">
    <source>
        <dbReference type="ARBA" id="ARBA00017144"/>
    </source>
</evidence>
<feature type="binding site" evidence="12">
    <location>
        <begin position="12"/>
        <end position="19"/>
    </location>
    <ligand>
        <name>ATP</name>
        <dbReference type="ChEBI" id="CHEBI:30616"/>
    </ligand>
</feature>
<dbReference type="PANTHER" id="PTHR10344">
    <property type="entry name" value="THYMIDYLATE KINASE"/>
    <property type="match status" value="1"/>
</dbReference>
<keyword evidence="5 12" id="KW-0545">Nucleotide biosynthesis</keyword>
<dbReference type="Gene3D" id="3.40.50.300">
    <property type="entry name" value="P-loop containing nucleotide triphosphate hydrolases"/>
    <property type="match status" value="1"/>
</dbReference>
<evidence type="ECO:0000256" key="12">
    <source>
        <dbReference type="HAMAP-Rule" id="MF_00165"/>
    </source>
</evidence>
<evidence type="ECO:0000313" key="14">
    <source>
        <dbReference type="EMBL" id="KTD09457.1"/>
    </source>
</evidence>
<keyword evidence="8 12" id="KW-0067">ATP-binding</keyword>
<evidence type="ECO:0000259" key="13">
    <source>
        <dbReference type="Pfam" id="PF02223"/>
    </source>
</evidence>
<dbReference type="GO" id="GO:0005829">
    <property type="term" value="C:cytosol"/>
    <property type="evidence" value="ECO:0007669"/>
    <property type="project" value="TreeGrafter"/>
</dbReference>
<evidence type="ECO:0000256" key="11">
    <source>
        <dbReference type="ARBA" id="ARBA00057735"/>
    </source>
</evidence>
<keyword evidence="4 12" id="KW-0808">Transferase</keyword>
<evidence type="ECO:0000256" key="2">
    <source>
        <dbReference type="ARBA" id="ARBA00012980"/>
    </source>
</evidence>
<sequence>MTKRGRFIVVEGLEGAGKSTAIQTIKQYLENHVNEVLLTREPGGTRVGETIRTIIKEKIDNEMLDPRAELLLLYAARVQLVEQIIQPALNHGCWVLADRFEMSTFAYQGGGRHLDEQMISALSTFCLQGFKPDLVLFMDIEPEEGLNRVRQRGTYDRMEQESLVFFTDVYHSYQRLIKTMSNVVCIDAGQSLEIVQQSIITQLETFIANNAVA</sequence>
<dbReference type="FunFam" id="3.40.50.300:FF:000225">
    <property type="entry name" value="Thymidylate kinase"/>
    <property type="match status" value="1"/>
</dbReference>
<evidence type="ECO:0000256" key="9">
    <source>
        <dbReference type="ARBA" id="ARBA00029962"/>
    </source>
</evidence>
<dbReference type="NCBIfam" id="TIGR00041">
    <property type="entry name" value="DTMP_kinase"/>
    <property type="match status" value="1"/>
</dbReference>
<dbReference type="PANTHER" id="PTHR10344:SF4">
    <property type="entry name" value="UMP-CMP KINASE 2, MITOCHONDRIAL"/>
    <property type="match status" value="1"/>
</dbReference>
<comment type="caution">
    <text evidence="14">The sequence shown here is derived from an EMBL/GenBank/DDBJ whole genome shotgun (WGS) entry which is preliminary data.</text>
</comment>
<dbReference type="HAMAP" id="MF_00165">
    <property type="entry name" value="Thymidylate_kinase"/>
    <property type="match status" value="1"/>
</dbReference>